<dbReference type="WBParaSite" id="Pan_g6177.t1">
    <property type="protein sequence ID" value="Pan_g6177.t1"/>
    <property type="gene ID" value="Pan_g6177"/>
</dbReference>
<evidence type="ECO:0000256" key="9">
    <source>
        <dbReference type="ARBA" id="ARBA00023004"/>
    </source>
</evidence>
<keyword evidence="17" id="KW-1185">Reference proteome</keyword>
<dbReference type="GO" id="GO:0015093">
    <property type="term" value="F:ferrous iron transmembrane transporter activity"/>
    <property type="evidence" value="ECO:0007669"/>
    <property type="project" value="TreeGrafter"/>
</dbReference>
<evidence type="ECO:0000256" key="3">
    <source>
        <dbReference type="ARBA" id="ARBA00022448"/>
    </source>
</evidence>
<keyword evidence="3 16" id="KW-0813">Transport</keyword>
<evidence type="ECO:0000256" key="8">
    <source>
        <dbReference type="ARBA" id="ARBA00022989"/>
    </source>
</evidence>
<evidence type="ECO:0000256" key="13">
    <source>
        <dbReference type="ARBA" id="ARBA00057032"/>
    </source>
</evidence>
<evidence type="ECO:0000256" key="4">
    <source>
        <dbReference type="ARBA" id="ARBA00022496"/>
    </source>
</evidence>
<dbReference type="AlphaFoldDB" id="A0A7E4W2H0"/>
<sequence>MSCEDEYESLPPTATVWVHLAAGAVAGVAEHCVMFPLDSVKTRLQSLCPCPETACKTPVHGVASIIKREGWLRPLRGVNAIAAGSMPAHALYFSVYEKTKQVLTGNTVGHGNTLAYGVSGIVATMCHDLVMNPAEVVKQRMQMMYSPYGSSVECARCIYKVEGVSAFYRSYSTQLIMNVPFQAVHFMGYEFWQHFLNPEHKYDPTSHLISGGMAGGLAAAVTTPLDCVKTVLNTQQTPEIQCRSVLLKATSSYRGITEAVVSIYNHRGMAGFTAGIQARVLYQVPATALSWSVYEFFKFLLSSKGDAVALV</sequence>
<dbReference type="PANTHER" id="PTHR45758">
    <property type="entry name" value="MITOFERRIN-1-RELATED"/>
    <property type="match status" value="1"/>
</dbReference>
<keyword evidence="7" id="KW-0999">Mitochondrion inner membrane</keyword>
<evidence type="ECO:0000313" key="17">
    <source>
        <dbReference type="Proteomes" id="UP000492821"/>
    </source>
</evidence>
<accession>A0A7E4W2H0</accession>
<reference evidence="17" key="1">
    <citation type="journal article" date="2013" name="Genetics">
        <title>The draft genome and transcriptome of Panagrellus redivivus are shaped by the harsh demands of a free-living lifestyle.</title>
        <authorList>
            <person name="Srinivasan J."/>
            <person name="Dillman A.R."/>
            <person name="Macchietto M.G."/>
            <person name="Heikkinen L."/>
            <person name="Lakso M."/>
            <person name="Fracchia K.M."/>
            <person name="Antoshechkin I."/>
            <person name="Mortazavi A."/>
            <person name="Wong G."/>
            <person name="Sternberg P.W."/>
        </authorList>
    </citation>
    <scope>NUCLEOTIDE SEQUENCE [LARGE SCALE GENOMIC DNA]</scope>
    <source>
        <strain evidence="17">MT8872</strain>
    </source>
</reference>
<feature type="repeat" description="Solcar" evidence="15">
    <location>
        <begin position="202"/>
        <end position="300"/>
    </location>
</feature>
<dbReference type="Gene3D" id="1.50.40.10">
    <property type="entry name" value="Mitochondrial carrier domain"/>
    <property type="match status" value="2"/>
</dbReference>
<evidence type="ECO:0000256" key="11">
    <source>
        <dbReference type="ARBA" id="ARBA00023128"/>
    </source>
</evidence>
<keyword evidence="4" id="KW-0410">Iron transport</keyword>
<keyword evidence="10" id="KW-0406">Ion transport</keyword>
<dbReference type="GO" id="GO:0005743">
    <property type="term" value="C:mitochondrial inner membrane"/>
    <property type="evidence" value="ECO:0007669"/>
    <property type="project" value="UniProtKB-SubCell"/>
</dbReference>
<dbReference type="FunFam" id="1.50.40.10:FF:000127">
    <property type="entry name" value="MC family mitochondrial carrier protein"/>
    <property type="match status" value="1"/>
</dbReference>
<proteinExistence type="inferred from homology"/>
<comment type="function">
    <text evidence="13">Mitochondrial iron transporter that mediates iron uptake. Probably required for heme synthesis of hemoproteins and Fe-S cluster assembly.</text>
</comment>
<dbReference type="SUPFAM" id="SSF103506">
    <property type="entry name" value="Mitochondrial carrier"/>
    <property type="match status" value="1"/>
</dbReference>
<evidence type="ECO:0000256" key="12">
    <source>
        <dbReference type="ARBA" id="ARBA00023136"/>
    </source>
</evidence>
<keyword evidence="8" id="KW-1133">Transmembrane helix</keyword>
<evidence type="ECO:0000256" key="5">
    <source>
        <dbReference type="ARBA" id="ARBA00022692"/>
    </source>
</evidence>
<keyword evidence="5 15" id="KW-0812">Transmembrane</keyword>
<evidence type="ECO:0000256" key="10">
    <source>
        <dbReference type="ARBA" id="ARBA00023065"/>
    </source>
</evidence>
<protein>
    <recommendedName>
        <fullName evidence="14">Mitoferrin</fullName>
    </recommendedName>
</protein>
<evidence type="ECO:0000256" key="1">
    <source>
        <dbReference type="ARBA" id="ARBA00004448"/>
    </source>
</evidence>
<evidence type="ECO:0000256" key="16">
    <source>
        <dbReference type="RuleBase" id="RU000488"/>
    </source>
</evidence>
<evidence type="ECO:0000256" key="14">
    <source>
        <dbReference type="ARBA" id="ARBA00071194"/>
    </source>
</evidence>
<organism evidence="17 18">
    <name type="scientific">Panagrellus redivivus</name>
    <name type="common">Microworm</name>
    <dbReference type="NCBI Taxonomy" id="6233"/>
    <lineage>
        <taxon>Eukaryota</taxon>
        <taxon>Metazoa</taxon>
        <taxon>Ecdysozoa</taxon>
        <taxon>Nematoda</taxon>
        <taxon>Chromadorea</taxon>
        <taxon>Rhabditida</taxon>
        <taxon>Tylenchina</taxon>
        <taxon>Panagrolaimomorpha</taxon>
        <taxon>Panagrolaimoidea</taxon>
        <taxon>Panagrolaimidae</taxon>
        <taxon>Panagrellus</taxon>
    </lineage>
</organism>
<dbReference type="Proteomes" id="UP000492821">
    <property type="component" value="Unassembled WGS sequence"/>
</dbReference>
<evidence type="ECO:0000256" key="2">
    <source>
        <dbReference type="ARBA" id="ARBA00006375"/>
    </source>
</evidence>
<dbReference type="InterPro" id="IPR018108">
    <property type="entry name" value="MCP_transmembrane"/>
</dbReference>
<dbReference type="PROSITE" id="PS50920">
    <property type="entry name" value="SOLCAR"/>
    <property type="match status" value="3"/>
</dbReference>
<reference evidence="18" key="2">
    <citation type="submission" date="2020-10" db="UniProtKB">
        <authorList>
            <consortium name="WormBaseParasite"/>
        </authorList>
    </citation>
    <scope>IDENTIFICATION</scope>
</reference>
<evidence type="ECO:0000256" key="6">
    <source>
        <dbReference type="ARBA" id="ARBA00022737"/>
    </source>
</evidence>
<evidence type="ECO:0000313" key="18">
    <source>
        <dbReference type="WBParaSite" id="Pan_g6177.t1"/>
    </source>
</evidence>
<name>A0A7E4W2H0_PANRE</name>
<dbReference type="GO" id="GO:0048250">
    <property type="term" value="P:iron import into the mitochondrion"/>
    <property type="evidence" value="ECO:0007669"/>
    <property type="project" value="TreeGrafter"/>
</dbReference>
<comment type="similarity">
    <text evidence="2 16">Belongs to the mitochondrial carrier (TC 2.A.29) family.</text>
</comment>
<keyword evidence="9" id="KW-0408">Iron</keyword>
<dbReference type="FunFam" id="1.50.40.10:FF:000054">
    <property type="entry name" value="Mitochondrial carrier"/>
    <property type="match status" value="1"/>
</dbReference>
<evidence type="ECO:0000256" key="15">
    <source>
        <dbReference type="PROSITE-ProRule" id="PRU00282"/>
    </source>
</evidence>
<keyword evidence="12 15" id="KW-0472">Membrane</keyword>
<keyword evidence="6" id="KW-0677">Repeat</keyword>
<feature type="repeat" description="Solcar" evidence="15">
    <location>
        <begin position="111"/>
        <end position="195"/>
    </location>
</feature>
<evidence type="ECO:0000256" key="7">
    <source>
        <dbReference type="ARBA" id="ARBA00022792"/>
    </source>
</evidence>
<dbReference type="PANTHER" id="PTHR45758:SF20">
    <property type="entry name" value="MITOFERRIN-2"/>
    <property type="match status" value="1"/>
</dbReference>
<comment type="subcellular location">
    <subcellularLocation>
        <location evidence="1">Mitochondrion inner membrane</location>
        <topology evidence="1">Multi-pass membrane protein</topology>
    </subcellularLocation>
</comment>
<feature type="repeat" description="Solcar" evidence="15">
    <location>
        <begin position="14"/>
        <end position="102"/>
    </location>
</feature>
<dbReference type="InterPro" id="IPR023395">
    <property type="entry name" value="MCP_dom_sf"/>
</dbReference>
<dbReference type="Pfam" id="PF00153">
    <property type="entry name" value="Mito_carr"/>
    <property type="match status" value="3"/>
</dbReference>
<keyword evidence="11" id="KW-0496">Mitochondrion</keyword>